<evidence type="ECO:0000313" key="3">
    <source>
        <dbReference type="Proteomes" id="UP000321408"/>
    </source>
</evidence>
<reference evidence="2 3" key="1">
    <citation type="journal article" date="2020" name="Nature">
        <title>Isolation of an archaeon at the prokaryote-eukaryote interface.</title>
        <authorList>
            <person name="Imachi H."/>
            <person name="Nobu M.K."/>
            <person name="Nakahara N."/>
            <person name="Morono Y."/>
            <person name="Ogawara M."/>
            <person name="Takaki Y."/>
            <person name="Takano Y."/>
            <person name="Uematsu K."/>
            <person name="Ikuta T."/>
            <person name="Ito M."/>
            <person name="Matsui Y."/>
            <person name="Miyazaki M."/>
            <person name="Murata K."/>
            <person name="Saito Y."/>
            <person name="Sakai S."/>
            <person name="Song C."/>
            <person name="Tasumi E."/>
            <person name="Yamanaka Y."/>
            <person name="Yamaguchi T."/>
            <person name="Kamagata Y."/>
            <person name="Tamaki H."/>
            <person name="Takai K."/>
        </authorList>
    </citation>
    <scope>NUCLEOTIDE SEQUENCE [LARGE SCALE GENOMIC DNA]</scope>
    <source>
        <strain evidence="2 3">MK-D1</strain>
    </source>
</reference>
<keyword evidence="1" id="KW-0472">Membrane</keyword>
<feature type="transmembrane region" description="Helical" evidence="1">
    <location>
        <begin position="20"/>
        <end position="41"/>
    </location>
</feature>
<dbReference type="Gene3D" id="2.160.10.10">
    <property type="entry name" value="Hexapeptide repeat proteins"/>
    <property type="match status" value="1"/>
</dbReference>
<dbReference type="EMBL" id="CP042905">
    <property type="protein sequence ID" value="QEE14529.1"/>
    <property type="molecule type" value="Genomic_DNA"/>
</dbReference>
<dbReference type="KEGG" id="psyt:DSAG12_00342"/>
<protein>
    <recommendedName>
        <fullName evidence="4">Acyl transferase</fullName>
    </recommendedName>
</protein>
<accession>A0A5B9D5Y2</accession>
<name>A0A5B9D5Y2_9ARCH</name>
<keyword evidence="1" id="KW-0812">Transmembrane</keyword>
<dbReference type="GeneID" id="41328345"/>
<evidence type="ECO:0000313" key="2">
    <source>
        <dbReference type="EMBL" id="QEE14529.1"/>
    </source>
</evidence>
<feature type="transmembrane region" description="Helical" evidence="1">
    <location>
        <begin position="61"/>
        <end position="81"/>
    </location>
</feature>
<dbReference type="RefSeq" id="WP_147661482.1">
    <property type="nucleotide sequence ID" value="NZ_CP042905.2"/>
</dbReference>
<gene>
    <name evidence="2" type="ORF">DSAG12_00342</name>
</gene>
<keyword evidence="1" id="KW-1133">Transmembrane helix</keyword>
<keyword evidence="3" id="KW-1185">Reference proteome</keyword>
<organism evidence="2 3">
    <name type="scientific">Promethearchaeum syntrophicum</name>
    <dbReference type="NCBI Taxonomy" id="2594042"/>
    <lineage>
        <taxon>Archaea</taxon>
        <taxon>Promethearchaeati</taxon>
        <taxon>Promethearchaeota</taxon>
        <taxon>Promethearchaeia</taxon>
        <taxon>Promethearchaeales</taxon>
        <taxon>Promethearchaeaceae</taxon>
        <taxon>Promethearchaeum</taxon>
    </lineage>
</organism>
<evidence type="ECO:0000256" key="1">
    <source>
        <dbReference type="SAM" id="Phobius"/>
    </source>
</evidence>
<evidence type="ECO:0008006" key="4">
    <source>
        <dbReference type="Google" id="ProtNLM"/>
    </source>
</evidence>
<dbReference type="InterPro" id="IPR011004">
    <property type="entry name" value="Trimer_LpxA-like_sf"/>
</dbReference>
<dbReference type="AlphaFoldDB" id="A0A5B9D5Y2"/>
<reference evidence="2 3" key="2">
    <citation type="journal article" date="2024" name="Int. J. Syst. Evol. Microbiol.">
        <title>Promethearchaeum syntrophicum gen. nov., sp. nov., an anaerobic, obligately syntrophic archaeon, the first isolate of the lineage 'Asgard' archaea, and proposal of the new archaeal phylum Promethearchaeota phyl. nov. and kingdom Promethearchaeati regn. nov.</title>
        <authorList>
            <person name="Imachi H."/>
            <person name="Nobu M.K."/>
            <person name="Kato S."/>
            <person name="Takaki Y."/>
            <person name="Miyazaki M."/>
            <person name="Miyata M."/>
            <person name="Ogawara M."/>
            <person name="Saito Y."/>
            <person name="Sakai S."/>
            <person name="Tahara Y.O."/>
            <person name="Takano Y."/>
            <person name="Tasumi E."/>
            <person name="Uematsu K."/>
            <person name="Yoshimura T."/>
            <person name="Itoh T."/>
            <person name="Ohkuma M."/>
            <person name="Takai K."/>
        </authorList>
    </citation>
    <scope>NUCLEOTIDE SEQUENCE [LARGE SCALE GENOMIC DNA]</scope>
    <source>
        <strain evidence="2 3">MK-D1</strain>
    </source>
</reference>
<sequence>MKRDPRIPPSAKIEMEKYIFVILFVWGYSWVPSIIMGYYYYKICIFPLQHIFLDFFLIFTSWKYVLISVLTPLFAIFLYVFRIFSLAILGKISISLINLISPKKELVSAKGIGKEEARVVNAYHLRGVILRIVVWSIVKSAFPWLMNWALNFVGDCKIGKGTTMEDHVFCKEYIETGKNVYIGQASGVTSHTVEGKYGAITLKKVYLGDNSVVGAHNAIAPGTYMEPYTEFLPMSGVIKFSKIKGFAKYFGLPISRLSTKRYLKMIQIPDDKKDLVYETKNKKKAYRITQDN</sequence>
<dbReference type="Proteomes" id="UP000321408">
    <property type="component" value="Chromosome"/>
</dbReference>
<dbReference type="SUPFAM" id="SSF51161">
    <property type="entry name" value="Trimeric LpxA-like enzymes"/>
    <property type="match status" value="1"/>
</dbReference>
<proteinExistence type="predicted"/>